<keyword evidence="1" id="KW-0812">Transmembrane</keyword>
<dbReference type="AlphaFoldDB" id="A0A378JSY2"/>
<dbReference type="OrthoDB" id="5653982at2"/>
<feature type="transmembrane region" description="Helical" evidence="1">
    <location>
        <begin position="145"/>
        <end position="166"/>
    </location>
</feature>
<dbReference type="RefSeq" id="WP_028384312.1">
    <property type="nucleotide sequence ID" value="NZ_CAAAJG010000006.1"/>
</dbReference>
<keyword evidence="4" id="KW-1185">Reference proteome</keyword>
<keyword evidence="1" id="KW-0472">Membrane</keyword>
<keyword evidence="1" id="KW-1133">Transmembrane helix</keyword>
<dbReference type="EMBL" id="LNYN01000003">
    <property type="protein sequence ID" value="KTD39228.1"/>
    <property type="molecule type" value="Genomic_DNA"/>
</dbReference>
<dbReference type="CDD" id="cd21821">
    <property type="entry name" value="MavE"/>
    <property type="match status" value="1"/>
</dbReference>
<reference evidence="2 4" key="1">
    <citation type="submission" date="2015-11" db="EMBL/GenBank/DDBJ databases">
        <title>Genomic analysis of 38 Legionella species identifies large and diverse effector repertoires.</title>
        <authorList>
            <person name="Burstein D."/>
            <person name="Amaro F."/>
            <person name="Zusman T."/>
            <person name="Lifshitz Z."/>
            <person name="Cohen O."/>
            <person name="Gilbert J.A."/>
            <person name="Pupko T."/>
            <person name="Shuman H.A."/>
            <person name="Segal G."/>
        </authorList>
    </citation>
    <scope>NUCLEOTIDE SEQUENCE [LARGE SCALE GENOMIC DNA]</scope>
    <source>
        <strain evidence="2 4">ATCC 43877</strain>
    </source>
</reference>
<protein>
    <submittedName>
        <fullName evidence="3">Uncharacterized protein</fullName>
    </submittedName>
</protein>
<organism evidence="3 5">
    <name type="scientific">Legionella moravica</name>
    <dbReference type="NCBI Taxonomy" id="39962"/>
    <lineage>
        <taxon>Bacteria</taxon>
        <taxon>Pseudomonadati</taxon>
        <taxon>Pseudomonadota</taxon>
        <taxon>Gammaproteobacteria</taxon>
        <taxon>Legionellales</taxon>
        <taxon>Legionellaceae</taxon>
        <taxon>Legionella</taxon>
    </lineage>
</organism>
<evidence type="ECO:0000256" key="1">
    <source>
        <dbReference type="SAM" id="Phobius"/>
    </source>
</evidence>
<gene>
    <name evidence="2" type="ORF">Lmor_0156</name>
    <name evidence="3" type="ORF">NCTC12239_00681</name>
</gene>
<evidence type="ECO:0000313" key="3">
    <source>
        <dbReference type="EMBL" id="STX61763.1"/>
    </source>
</evidence>
<dbReference type="Proteomes" id="UP000054985">
    <property type="component" value="Unassembled WGS sequence"/>
</dbReference>
<evidence type="ECO:0000313" key="4">
    <source>
        <dbReference type="Proteomes" id="UP000054985"/>
    </source>
</evidence>
<accession>A0A378JSY2</accession>
<dbReference type="Proteomes" id="UP000254040">
    <property type="component" value="Unassembled WGS sequence"/>
</dbReference>
<proteinExistence type="predicted"/>
<sequence length="168" mass="18681">MTQFEKEFVLACLDFFTQILSNDEVLQQAIVDFAGTQVGDCRYLSNASISDSGLWDDADKLKFSAAFFEATARANYLYVTEPGLSIQATQAQHLWEQRFKPLLASNTEAKNRIQSIIQNCNNIKTEVRQEEPSDALQHSSQDNRYTFFTALAALGVATAVGAAIVFKP</sequence>
<evidence type="ECO:0000313" key="2">
    <source>
        <dbReference type="EMBL" id="KTD39228.1"/>
    </source>
</evidence>
<name>A0A378JSY2_9GAMM</name>
<dbReference type="EMBL" id="UGOG01000001">
    <property type="protein sequence ID" value="STX61763.1"/>
    <property type="molecule type" value="Genomic_DNA"/>
</dbReference>
<dbReference type="STRING" id="39962.Lmor_0156"/>
<evidence type="ECO:0000313" key="5">
    <source>
        <dbReference type="Proteomes" id="UP000254040"/>
    </source>
</evidence>
<reference evidence="3 5" key="2">
    <citation type="submission" date="2018-06" db="EMBL/GenBank/DDBJ databases">
        <authorList>
            <consortium name="Pathogen Informatics"/>
            <person name="Doyle S."/>
        </authorList>
    </citation>
    <scope>NUCLEOTIDE SEQUENCE [LARGE SCALE GENOMIC DNA]</scope>
    <source>
        <strain evidence="3 5">NCTC12239</strain>
    </source>
</reference>